<keyword evidence="12" id="KW-1185">Reference proteome</keyword>
<evidence type="ECO:0000256" key="5">
    <source>
        <dbReference type="ARBA" id="ARBA00022833"/>
    </source>
</evidence>
<keyword evidence="7" id="KW-0539">Nucleus</keyword>
<comment type="caution">
    <text evidence="11">The sequence shown here is derived from an EMBL/GenBank/DDBJ whole genome shotgun (WGS) entry which is preliminary data.</text>
</comment>
<dbReference type="PROSITE" id="PS00028">
    <property type="entry name" value="ZINC_FINGER_C2H2_1"/>
    <property type="match status" value="14"/>
</dbReference>
<dbReference type="GO" id="GO:0000978">
    <property type="term" value="F:RNA polymerase II cis-regulatory region sequence-specific DNA binding"/>
    <property type="evidence" value="ECO:0007669"/>
    <property type="project" value="TreeGrafter"/>
</dbReference>
<feature type="domain" description="C2H2-type" evidence="10">
    <location>
        <begin position="375"/>
        <end position="403"/>
    </location>
</feature>
<dbReference type="EMBL" id="WJQU01003668">
    <property type="protein sequence ID" value="KAJ6623033.1"/>
    <property type="molecule type" value="Genomic_DNA"/>
</dbReference>
<feature type="region of interest" description="Disordered" evidence="9">
    <location>
        <begin position="91"/>
        <end position="225"/>
    </location>
</feature>
<evidence type="ECO:0000256" key="3">
    <source>
        <dbReference type="ARBA" id="ARBA00022737"/>
    </source>
</evidence>
<dbReference type="AlphaFoldDB" id="A0A9Q0MLY3"/>
<dbReference type="Pfam" id="PF13912">
    <property type="entry name" value="zf-C2H2_6"/>
    <property type="match status" value="1"/>
</dbReference>
<sequence>MPSEKSKICMVPSCKADSCDVPDRIFFTVPESKRKSWLEIVGINDVDRKQRLFCCENHFSTKKDIVGYHFYKVFGGRIRLCDDAFPRKNLGDNKSSAQQELPITSAEIPNSSEKDEPCDESVDPLATSFEYGNEGNESGADSEREDNGFDATPANSDCGDEDNKFDSAEIPRSEEIIVMSDVYIPEDDEYSDSDDIPLKITRSRKGADSEPPRKKVKKKKLSTDADSAESSQYKCSQCDKNLSSSRSLKRHVKTFHTSVKKRVFTCKECQIDFEDSTEYTKHKAVHKKLYECNVCERTFRTKFLLKSHYVQHVKEKPFLCEICSRPFARLATLRKHRFTHVTEKTFICDTCGKAFSANFLLKQHIHQYHTNNTTVMCAQCSKTFSSTALLNIHIKAYHDEVNPYNCEICNLHFRHPSALLRHRKRFHDPRSAFACFICPKKFTKQEMLERHLKTHPNRPDSLDIKYRIKSKASKPAEKSVFKCMECGISLCRPDRLKAHLAKLHNPDYPFRCPTCRMTFQTELLMTQHAMRLHAPEHEYVFKCYLCPKKYNQEAALKRHVKLHTDPKKPVTCDLCGKTLGRPNRLKPHLRALHNPDNPYKCEICLQTFREQKMLTSHTTQVHEQTISCQYCRKTFGRHEGLQQHIRRNHSVYYDDKEIKEEENVE</sequence>
<dbReference type="OrthoDB" id="5803930at2759"/>
<dbReference type="InterPro" id="IPR036236">
    <property type="entry name" value="Znf_C2H2_sf"/>
</dbReference>
<feature type="domain" description="C2H2-type" evidence="10">
    <location>
        <begin position="626"/>
        <end position="650"/>
    </location>
</feature>
<feature type="domain" description="C2H2-type" evidence="10">
    <location>
        <begin position="541"/>
        <end position="568"/>
    </location>
</feature>
<dbReference type="InterPro" id="IPR006612">
    <property type="entry name" value="THAP_Znf"/>
</dbReference>
<keyword evidence="4 8" id="KW-0863">Zinc-finger</keyword>
<feature type="domain" description="C2H2-type" evidence="10">
    <location>
        <begin position="404"/>
        <end position="432"/>
    </location>
</feature>
<name>A0A9Q0MLY3_9DIPT</name>
<reference evidence="11" key="1">
    <citation type="submission" date="2022-07" db="EMBL/GenBank/DDBJ databases">
        <authorList>
            <person name="Trinca V."/>
            <person name="Uliana J.V.C."/>
            <person name="Torres T.T."/>
            <person name="Ward R.J."/>
            <person name="Monesi N."/>
        </authorList>
    </citation>
    <scope>NUCLEOTIDE SEQUENCE</scope>
    <source>
        <strain evidence="11">HSMRA1968</strain>
        <tissue evidence="11">Whole embryos</tissue>
    </source>
</reference>
<protein>
    <submittedName>
        <fullName evidence="11">Zinc finger protein</fullName>
    </submittedName>
</protein>
<organism evidence="11 12">
    <name type="scientific">Pseudolycoriella hygida</name>
    <dbReference type="NCBI Taxonomy" id="35572"/>
    <lineage>
        <taxon>Eukaryota</taxon>
        <taxon>Metazoa</taxon>
        <taxon>Ecdysozoa</taxon>
        <taxon>Arthropoda</taxon>
        <taxon>Hexapoda</taxon>
        <taxon>Insecta</taxon>
        <taxon>Pterygota</taxon>
        <taxon>Neoptera</taxon>
        <taxon>Endopterygota</taxon>
        <taxon>Diptera</taxon>
        <taxon>Nematocera</taxon>
        <taxon>Sciaroidea</taxon>
        <taxon>Sciaridae</taxon>
        <taxon>Pseudolycoriella</taxon>
    </lineage>
</organism>
<proteinExistence type="predicted"/>
<dbReference type="InterPro" id="IPR013087">
    <property type="entry name" value="Znf_C2H2_type"/>
</dbReference>
<dbReference type="SMART" id="SM00355">
    <property type="entry name" value="ZnF_C2H2"/>
    <property type="match status" value="14"/>
</dbReference>
<dbReference type="PANTHER" id="PTHR24390">
    <property type="entry name" value="ZINC FINGER PROTEIN"/>
    <property type="match status" value="1"/>
</dbReference>
<feature type="domain" description="C2H2-type" evidence="10">
    <location>
        <begin position="433"/>
        <end position="460"/>
    </location>
</feature>
<evidence type="ECO:0000256" key="7">
    <source>
        <dbReference type="ARBA" id="ARBA00023242"/>
    </source>
</evidence>
<feature type="domain" description="C2H2-type" evidence="10">
    <location>
        <begin position="318"/>
        <end position="345"/>
    </location>
</feature>
<feature type="domain" description="C2H2-type" evidence="10">
    <location>
        <begin position="290"/>
        <end position="317"/>
    </location>
</feature>
<comment type="subcellular location">
    <subcellularLocation>
        <location evidence="1">Nucleus</location>
    </subcellularLocation>
</comment>
<feature type="compositionally biased region" description="Acidic residues" evidence="9">
    <location>
        <begin position="184"/>
        <end position="195"/>
    </location>
</feature>
<dbReference type="Pfam" id="PF00096">
    <property type="entry name" value="zf-C2H2"/>
    <property type="match status" value="8"/>
</dbReference>
<dbReference type="Proteomes" id="UP001151699">
    <property type="component" value="Unassembled WGS sequence"/>
</dbReference>
<dbReference type="GO" id="GO:0003700">
    <property type="term" value="F:DNA-binding transcription factor activity"/>
    <property type="evidence" value="ECO:0007669"/>
    <property type="project" value="TreeGrafter"/>
</dbReference>
<feature type="domain" description="C2H2-type" evidence="10">
    <location>
        <begin position="510"/>
        <end position="538"/>
    </location>
</feature>
<evidence type="ECO:0000256" key="9">
    <source>
        <dbReference type="SAM" id="MobiDB-lite"/>
    </source>
</evidence>
<feature type="domain" description="C2H2-type" evidence="10">
    <location>
        <begin position="264"/>
        <end position="291"/>
    </location>
</feature>
<evidence type="ECO:0000256" key="8">
    <source>
        <dbReference type="PROSITE-ProRule" id="PRU00042"/>
    </source>
</evidence>
<evidence type="ECO:0000313" key="11">
    <source>
        <dbReference type="EMBL" id="KAJ6623033.1"/>
    </source>
</evidence>
<evidence type="ECO:0000256" key="2">
    <source>
        <dbReference type="ARBA" id="ARBA00022723"/>
    </source>
</evidence>
<dbReference type="PROSITE" id="PS50157">
    <property type="entry name" value="ZINC_FINGER_C2H2_2"/>
    <property type="match status" value="14"/>
</dbReference>
<gene>
    <name evidence="11" type="primary">ZNF425_0</name>
    <name evidence="11" type="ORF">Bhyg_16441</name>
</gene>
<evidence type="ECO:0000259" key="10">
    <source>
        <dbReference type="PROSITE" id="PS50157"/>
    </source>
</evidence>
<dbReference type="SUPFAM" id="SSF57667">
    <property type="entry name" value="beta-beta-alpha zinc fingers"/>
    <property type="match status" value="9"/>
</dbReference>
<feature type="compositionally biased region" description="Polar residues" evidence="9">
    <location>
        <begin position="92"/>
        <end position="111"/>
    </location>
</feature>
<keyword evidence="2" id="KW-0479">Metal-binding</keyword>
<accession>A0A9Q0MLY3</accession>
<evidence type="ECO:0000256" key="1">
    <source>
        <dbReference type="ARBA" id="ARBA00004123"/>
    </source>
</evidence>
<feature type="domain" description="C2H2-type" evidence="10">
    <location>
        <begin position="599"/>
        <end position="622"/>
    </location>
</feature>
<feature type="domain" description="C2H2-type" evidence="10">
    <location>
        <begin position="346"/>
        <end position="374"/>
    </location>
</feature>
<dbReference type="Gene3D" id="3.30.160.60">
    <property type="entry name" value="Classic Zinc Finger"/>
    <property type="match status" value="8"/>
</dbReference>
<feature type="domain" description="C2H2-type" evidence="10">
    <location>
        <begin position="570"/>
        <end position="598"/>
    </location>
</feature>
<dbReference type="GO" id="GO:0005634">
    <property type="term" value="C:nucleus"/>
    <property type="evidence" value="ECO:0007669"/>
    <property type="project" value="UniProtKB-SubCell"/>
</dbReference>
<feature type="compositionally biased region" description="Basic and acidic residues" evidence="9">
    <location>
        <begin position="161"/>
        <end position="175"/>
    </location>
</feature>
<dbReference type="SMART" id="SM00980">
    <property type="entry name" value="THAP"/>
    <property type="match status" value="1"/>
</dbReference>
<feature type="domain" description="C2H2-type" evidence="10">
    <location>
        <begin position="233"/>
        <end position="261"/>
    </location>
</feature>
<keyword evidence="3" id="KW-0677">Repeat</keyword>
<evidence type="ECO:0000256" key="4">
    <source>
        <dbReference type="ARBA" id="ARBA00022771"/>
    </source>
</evidence>
<evidence type="ECO:0000256" key="6">
    <source>
        <dbReference type="ARBA" id="ARBA00023125"/>
    </source>
</evidence>
<dbReference type="PANTHER" id="PTHR24390:SF244">
    <property type="entry name" value="LD33778P-RELATED"/>
    <property type="match status" value="1"/>
</dbReference>
<dbReference type="GO" id="GO:0006357">
    <property type="term" value="P:regulation of transcription by RNA polymerase II"/>
    <property type="evidence" value="ECO:0007669"/>
    <property type="project" value="TreeGrafter"/>
</dbReference>
<feature type="non-terminal residue" evidence="11">
    <location>
        <position position="1"/>
    </location>
</feature>
<evidence type="ECO:0000313" key="12">
    <source>
        <dbReference type="Proteomes" id="UP001151699"/>
    </source>
</evidence>
<dbReference type="GO" id="GO:0008270">
    <property type="term" value="F:zinc ion binding"/>
    <property type="evidence" value="ECO:0007669"/>
    <property type="project" value="UniProtKB-KW"/>
</dbReference>
<dbReference type="SUPFAM" id="SSF57716">
    <property type="entry name" value="Glucocorticoid receptor-like (DNA-binding domain)"/>
    <property type="match status" value="1"/>
</dbReference>
<feature type="domain" description="C2H2-type" evidence="10">
    <location>
        <begin position="481"/>
        <end position="509"/>
    </location>
</feature>
<keyword evidence="6" id="KW-0238">DNA-binding</keyword>
<keyword evidence="5" id="KW-0862">Zinc</keyword>